<evidence type="ECO:0000313" key="6">
    <source>
        <dbReference type="EMBL" id="MBD1599032.1"/>
    </source>
</evidence>
<protein>
    <submittedName>
        <fullName evidence="6">LysR family transcriptional regulator</fullName>
    </submittedName>
</protein>
<organism evidence="6 7">
    <name type="scientific">Pseudomonas typographi</name>
    <dbReference type="NCBI Taxonomy" id="2715964"/>
    <lineage>
        <taxon>Bacteria</taxon>
        <taxon>Pseudomonadati</taxon>
        <taxon>Pseudomonadota</taxon>
        <taxon>Gammaproteobacteria</taxon>
        <taxon>Pseudomonadales</taxon>
        <taxon>Pseudomonadaceae</taxon>
        <taxon>Pseudomonas</taxon>
    </lineage>
</organism>
<dbReference type="InterPro" id="IPR036388">
    <property type="entry name" value="WH-like_DNA-bd_sf"/>
</dbReference>
<feature type="domain" description="HTH lysR-type" evidence="5">
    <location>
        <begin position="1"/>
        <end position="57"/>
    </location>
</feature>
<sequence>MNIQQLKCLVELARNDFNVSKAAKALATSQPNVSMSLAALEQALGLPLLKRQNHRITGFTEHGQDILASARTIVAEYERILCISEKSQSAVEALRIITTHSQARYLLPDVIERFVKEFPSVRITILQGKNDEIVDSLKSGQADIGLFNSSVHDHAELVVIPYGTCDRLIIAPAGHEIGTFESPSLQDLTLYPMVIYEPATSNSQVVSILEKISKDSPRVIHCTNTDVVKSYVKRGIGISVVPDFVYSPVEDQGLIAINAAHLFPSPPLYAVLKRQKINHPRIYDFLRALSPSLPRSVVDAAIDTAPPSR</sequence>
<dbReference type="InterPro" id="IPR036390">
    <property type="entry name" value="WH_DNA-bd_sf"/>
</dbReference>
<dbReference type="Proteomes" id="UP000805841">
    <property type="component" value="Unassembled WGS sequence"/>
</dbReference>
<dbReference type="Gene3D" id="3.40.190.10">
    <property type="entry name" value="Periplasmic binding protein-like II"/>
    <property type="match status" value="2"/>
</dbReference>
<proteinExistence type="inferred from homology"/>
<evidence type="ECO:0000256" key="2">
    <source>
        <dbReference type="ARBA" id="ARBA00023015"/>
    </source>
</evidence>
<evidence type="ECO:0000313" key="7">
    <source>
        <dbReference type="Proteomes" id="UP000805841"/>
    </source>
</evidence>
<evidence type="ECO:0000256" key="1">
    <source>
        <dbReference type="ARBA" id="ARBA00009437"/>
    </source>
</evidence>
<dbReference type="Pfam" id="PF03466">
    <property type="entry name" value="LysR_substrate"/>
    <property type="match status" value="1"/>
</dbReference>
<dbReference type="Pfam" id="PF00126">
    <property type="entry name" value="HTH_1"/>
    <property type="match status" value="1"/>
</dbReference>
<keyword evidence="2" id="KW-0805">Transcription regulation</keyword>
<reference evidence="6 7" key="1">
    <citation type="journal article" date="2020" name="Insects">
        <title>Bacteria Belonging to Pseudomonas typographi sp. nov. from the Bark Beetle Ips typographus Have Genomic Potential to Aid in the Host Ecology.</title>
        <authorList>
            <person name="Peral-Aranega E."/>
            <person name="Saati-Santamaria Z."/>
            <person name="Kolarik M."/>
            <person name="Rivas R."/>
            <person name="Garcia-Fraile P."/>
        </authorList>
    </citation>
    <scope>NUCLEOTIDE SEQUENCE [LARGE SCALE GENOMIC DNA]</scope>
    <source>
        <strain evidence="6 7">CA3A</strain>
    </source>
</reference>
<accession>A0ABR7Z0W7</accession>
<gene>
    <name evidence="6" type="ORF">HAQ05_09970</name>
</gene>
<name>A0ABR7Z0W7_9PSED</name>
<dbReference type="Gene3D" id="1.10.10.10">
    <property type="entry name" value="Winged helix-like DNA-binding domain superfamily/Winged helix DNA-binding domain"/>
    <property type="match status" value="1"/>
</dbReference>
<evidence type="ECO:0000259" key="5">
    <source>
        <dbReference type="PROSITE" id="PS50931"/>
    </source>
</evidence>
<keyword evidence="4" id="KW-0804">Transcription</keyword>
<dbReference type="PRINTS" id="PR00039">
    <property type="entry name" value="HTHLYSR"/>
</dbReference>
<evidence type="ECO:0000256" key="3">
    <source>
        <dbReference type="ARBA" id="ARBA00023125"/>
    </source>
</evidence>
<dbReference type="SUPFAM" id="SSF46785">
    <property type="entry name" value="Winged helix' DNA-binding domain"/>
    <property type="match status" value="1"/>
</dbReference>
<dbReference type="InterPro" id="IPR005119">
    <property type="entry name" value="LysR_subst-bd"/>
</dbReference>
<keyword evidence="7" id="KW-1185">Reference proteome</keyword>
<dbReference type="EMBL" id="JAAOCA010000010">
    <property type="protein sequence ID" value="MBD1599032.1"/>
    <property type="molecule type" value="Genomic_DNA"/>
</dbReference>
<comment type="caution">
    <text evidence="6">The sequence shown here is derived from an EMBL/GenBank/DDBJ whole genome shotgun (WGS) entry which is preliminary data.</text>
</comment>
<evidence type="ECO:0000256" key="4">
    <source>
        <dbReference type="ARBA" id="ARBA00023163"/>
    </source>
</evidence>
<dbReference type="InterPro" id="IPR000847">
    <property type="entry name" value="LysR_HTH_N"/>
</dbReference>
<dbReference type="PANTHER" id="PTHR30126">
    <property type="entry name" value="HTH-TYPE TRANSCRIPTIONAL REGULATOR"/>
    <property type="match status" value="1"/>
</dbReference>
<comment type="similarity">
    <text evidence="1">Belongs to the LysR transcriptional regulatory family.</text>
</comment>
<dbReference type="PANTHER" id="PTHR30126:SF6">
    <property type="entry name" value="HTH-TYPE TRANSCRIPTIONAL REGULATOR CYSB-RELATED"/>
    <property type="match status" value="1"/>
</dbReference>
<dbReference type="PROSITE" id="PS50931">
    <property type="entry name" value="HTH_LYSR"/>
    <property type="match status" value="1"/>
</dbReference>
<dbReference type="RefSeq" id="WP_190419948.1">
    <property type="nucleotide sequence ID" value="NZ_JAAOCA010000010.1"/>
</dbReference>
<dbReference type="SUPFAM" id="SSF53850">
    <property type="entry name" value="Periplasmic binding protein-like II"/>
    <property type="match status" value="1"/>
</dbReference>
<keyword evidence="3" id="KW-0238">DNA-binding</keyword>